<dbReference type="EMBL" id="JAQZAO010000004">
    <property type="protein sequence ID" value="MDD7965674.1"/>
    <property type="molecule type" value="Genomic_DNA"/>
</dbReference>
<evidence type="ECO:0008006" key="3">
    <source>
        <dbReference type="Google" id="ProtNLM"/>
    </source>
</evidence>
<evidence type="ECO:0000313" key="1">
    <source>
        <dbReference type="EMBL" id="MDD7965674.1"/>
    </source>
</evidence>
<comment type="caution">
    <text evidence="1">The sequence shown here is derived from an EMBL/GenBank/DDBJ whole genome shotgun (WGS) entry which is preliminary data.</text>
</comment>
<proteinExistence type="predicted"/>
<dbReference type="Proteomes" id="UP001300763">
    <property type="component" value="Unassembled WGS sequence"/>
</dbReference>
<accession>A0ABT5SSB6</accession>
<reference evidence="1 2" key="1">
    <citation type="submission" date="2023-02" db="EMBL/GenBank/DDBJ databases">
        <title>Genome sequencing required for Actinomycetospora new species description.</title>
        <authorList>
            <person name="Saimee Y."/>
            <person name="Duangmal K."/>
        </authorList>
    </citation>
    <scope>NUCLEOTIDE SEQUENCE [LARGE SCALE GENOMIC DNA]</scope>
    <source>
        <strain evidence="1 2">DW7H6</strain>
    </source>
</reference>
<dbReference type="RefSeq" id="WP_274200219.1">
    <property type="nucleotide sequence ID" value="NZ_JAQZAO010000004.1"/>
</dbReference>
<organism evidence="1 2">
    <name type="scientific">Actinomycetospora lemnae</name>
    <dbReference type="NCBI Taxonomy" id="3019891"/>
    <lineage>
        <taxon>Bacteria</taxon>
        <taxon>Bacillati</taxon>
        <taxon>Actinomycetota</taxon>
        <taxon>Actinomycetes</taxon>
        <taxon>Pseudonocardiales</taxon>
        <taxon>Pseudonocardiaceae</taxon>
        <taxon>Actinomycetospora</taxon>
    </lineage>
</organism>
<sequence length="98" mass="9707">MPDLVLGPAALEQARAGIASEARRVPAMVDQVVVPRTGLGDLASAAAMFGALDEVARALDAELGAAGSRLDGLDRALDAALAMIQAGDAHAATSLSAA</sequence>
<name>A0ABT5SSB6_9PSEU</name>
<protein>
    <recommendedName>
        <fullName evidence="3">Excreted virulence factor EspC (Type VII ESX diderm)</fullName>
    </recommendedName>
</protein>
<keyword evidence="2" id="KW-1185">Reference proteome</keyword>
<evidence type="ECO:0000313" key="2">
    <source>
        <dbReference type="Proteomes" id="UP001300763"/>
    </source>
</evidence>
<gene>
    <name evidence="1" type="ORF">PGB27_09985</name>
</gene>